<dbReference type="KEGG" id="pson:JI735_34730"/>
<evidence type="ECO:0000256" key="1">
    <source>
        <dbReference type="SAM" id="Coils"/>
    </source>
</evidence>
<reference evidence="3 4" key="1">
    <citation type="submission" date="2021-01" db="EMBL/GenBank/DDBJ databases">
        <title>Whole genome sequence of Paenibacillus sonchi LMG 24727 for comparative genomics.</title>
        <authorList>
            <person name="Lee G."/>
            <person name="Kim M.-J."/>
            <person name="Lim K."/>
            <person name="Shin J.-H."/>
        </authorList>
    </citation>
    <scope>NUCLEOTIDE SEQUENCE [LARGE SCALE GENOMIC DNA]</scope>
    <source>
        <strain evidence="3 4">LMG 24727</strain>
        <plasmid evidence="3 4">unnamed1</plasmid>
    </source>
</reference>
<dbReference type="NCBIfam" id="NF038353">
    <property type="entry name" value="FxLYD_dom"/>
    <property type="match status" value="1"/>
</dbReference>
<proteinExistence type="predicted"/>
<feature type="coiled-coil region" evidence="1">
    <location>
        <begin position="156"/>
        <end position="201"/>
    </location>
</feature>
<dbReference type="AlphaFoldDB" id="A0A974SHE6"/>
<keyword evidence="2" id="KW-0812">Transmembrane</keyword>
<geneLocation type="plasmid" evidence="3 4">
    <name>unnamed1</name>
</geneLocation>
<keyword evidence="4" id="KW-1185">Reference proteome</keyword>
<evidence type="ECO:0000256" key="2">
    <source>
        <dbReference type="SAM" id="Phobius"/>
    </source>
</evidence>
<feature type="transmembrane region" description="Helical" evidence="2">
    <location>
        <begin position="17"/>
        <end position="37"/>
    </location>
</feature>
<dbReference type="Proteomes" id="UP000595841">
    <property type="component" value="Plasmid unnamed1"/>
</dbReference>
<accession>A0A974SHE6</accession>
<dbReference type="InterPro" id="IPR047676">
    <property type="entry name" value="FxLYD_dom"/>
</dbReference>
<gene>
    <name evidence="3" type="ORF">JI735_34730</name>
</gene>
<dbReference type="EMBL" id="CP068596">
    <property type="protein sequence ID" value="QQZ64585.1"/>
    <property type="molecule type" value="Genomic_DNA"/>
</dbReference>
<sequence length="295" mass="33715">MEGLEEAPVAKNNKSKIVITLIIVSLILAAIVIYSNYSKGQSNYRKHIQNAEDLFSSGDYDSAYEQIKDDNLKNNDLKLLEKIKLLKSSKMYLANDDQLDPANGEADYKSILINLLSGISFFKENSISADELGVSEELEEIYNQYLEQLSQYYGLKEEKIEEIQAMSGEEKELNINRIVPRAKQRIHSAKMEEANKELREQEILLNPIQITEKSAQRDGDYMYATGSVKNVSSNSYSFIKLKITYSDDSGNVIDTDWTYAVGAENLLPNEQHSFDFMTKYRNGMSKYRIEVVEFN</sequence>
<keyword evidence="3" id="KW-0614">Plasmid</keyword>
<protein>
    <submittedName>
        <fullName evidence="3">Uncharacterized protein</fullName>
    </submittedName>
</protein>
<evidence type="ECO:0000313" key="3">
    <source>
        <dbReference type="EMBL" id="QQZ64585.1"/>
    </source>
</evidence>
<keyword evidence="2" id="KW-0472">Membrane</keyword>
<keyword evidence="1" id="KW-0175">Coiled coil</keyword>
<organism evidence="3 4">
    <name type="scientific">Paenibacillus sonchi</name>
    <dbReference type="NCBI Taxonomy" id="373687"/>
    <lineage>
        <taxon>Bacteria</taxon>
        <taxon>Bacillati</taxon>
        <taxon>Bacillota</taxon>
        <taxon>Bacilli</taxon>
        <taxon>Bacillales</taxon>
        <taxon>Paenibacillaceae</taxon>
        <taxon>Paenibacillus</taxon>
        <taxon>Paenibacillus sonchi group</taxon>
    </lineage>
</organism>
<keyword evidence="2" id="KW-1133">Transmembrane helix</keyword>
<evidence type="ECO:0000313" key="4">
    <source>
        <dbReference type="Proteomes" id="UP000595841"/>
    </source>
</evidence>
<name>A0A974SHE6_9BACL</name>
<dbReference type="RefSeq" id="WP_039832884.1">
    <property type="nucleotide sequence ID" value="NZ_CP068596.1"/>
</dbReference>